<dbReference type="Gene3D" id="2.60.120.10">
    <property type="entry name" value="Jelly Rolls"/>
    <property type="match status" value="1"/>
</dbReference>
<dbReference type="GO" id="GO:0043565">
    <property type="term" value="F:sequence-specific DNA binding"/>
    <property type="evidence" value="ECO:0007669"/>
    <property type="project" value="InterPro"/>
</dbReference>
<keyword evidence="4" id="KW-0010">Activator</keyword>
<sequence>MRHHLHDLGIKVLLPCPVYFRYDEFPADTHYAAHSHDWGQLNYVARGVMQLEIDGQRFLSPPHYAVWIPPNASHSSYNAQALVYRSVYLARELCGALPAKACTLAISPLLRALLDDFAVRDVAIPKSDADLRLAQVLVDQLALAPVETHFLPLPSSPVLTRLLQRLQDDPADTRTQHELAAELGMTERTLARYCQRELGMSLGDWRQRQRLLHAISALESGRTIQQIAFDLGYSTASAFSAMFLRQAGCTPEQYRAGLRA</sequence>
<dbReference type="Pfam" id="PF02311">
    <property type="entry name" value="AraC_binding"/>
    <property type="match status" value="1"/>
</dbReference>
<evidence type="ECO:0000256" key="4">
    <source>
        <dbReference type="ARBA" id="ARBA00023159"/>
    </source>
</evidence>
<keyword evidence="3 7" id="KW-0238">DNA-binding</keyword>
<dbReference type="PANTHER" id="PTHR11019:SF190">
    <property type="entry name" value="ARAC-FAMILY REGULATORY PROTEIN"/>
    <property type="match status" value="1"/>
</dbReference>
<proteinExistence type="predicted"/>
<dbReference type="Proteomes" id="UP000192761">
    <property type="component" value="Unassembled WGS sequence"/>
</dbReference>
<protein>
    <submittedName>
        <fullName evidence="7">AraC-type DNA-binding protein</fullName>
    </submittedName>
</protein>
<dbReference type="InterPro" id="IPR018060">
    <property type="entry name" value="HTH_AraC"/>
</dbReference>
<name>A0A1W1XSE4_9NEIS</name>
<organism evidence="7 8">
    <name type="scientific">Andreprevotia lacus DSM 23236</name>
    <dbReference type="NCBI Taxonomy" id="1121001"/>
    <lineage>
        <taxon>Bacteria</taxon>
        <taxon>Pseudomonadati</taxon>
        <taxon>Pseudomonadota</taxon>
        <taxon>Betaproteobacteria</taxon>
        <taxon>Neisseriales</taxon>
        <taxon>Chitinibacteraceae</taxon>
        <taxon>Andreprevotia</taxon>
    </lineage>
</organism>
<gene>
    <name evidence="7" type="ORF">SAMN02745857_02495</name>
</gene>
<dbReference type="SUPFAM" id="SSF51182">
    <property type="entry name" value="RmlC-like cupins"/>
    <property type="match status" value="1"/>
</dbReference>
<reference evidence="7 8" key="1">
    <citation type="submission" date="2017-04" db="EMBL/GenBank/DDBJ databases">
        <authorList>
            <person name="Afonso C.L."/>
            <person name="Miller P.J."/>
            <person name="Scott M.A."/>
            <person name="Spackman E."/>
            <person name="Goraichik I."/>
            <person name="Dimitrov K.M."/>
            <person name="Suarez D.L."/>
            <person name="Swayne D.E."/>
        </authorList>
    </citation>
    <scope>NUCLEOTIDE SEQUENCE [LARGE SCALE GENOMIC DNA]</scope>
    <source>
        <strain evidence="7 8">DSM 23236</strain>
    </source>
</reference>
<evidence type="ECO:0000313" key="8">
    <source>
        <dbReference type="Proteomes" id="UP000192761"/>
    </source>
</evidence>
<keyword evidence="1" id="KW-0678">Repressor</keyword>
<dbReference type="Pfam" id="PF12833">
    <property type="entry name" value="HTH_18"/>
    <property type="match status" value="1"/>
</dbReference>
<dbReference type="InterPro" id="IPR018062">
    <property type="entry name" value="HTH_AraC-typ_CS"/>
</dbReference>
<evidence type="ECO:0000256" key="5">
    <source>
        <dbReference type="ARBA" id="ARBA00023163"/>
    </source>
</evidence>
<dbReference type="SMART" id="SM00342">
    <property type="entry name" value="HTH_ARAC"/>
    <property type="match status" value="1"/>
</dbReference>
<evidence type="ECO:0000259" key="6">
    <source>
        <dbReference type="PROSITE" id="PS01124"/>
    </source>
</evidence>
<dbReference type="InterPro" id="IPR003313">
    <property type="entry name" value="AraC-bd"/>
</dbReference>
<dbReference type="AlphaFoldDB" id="A0A1W1XSE4"/>
<dbReference type="InterPro" id="IPR011051">
    <property type="entry name" value="RmlC_Cupin_sf"/>
</dbReference>
<dbReference type="InterPro" id="IPR014710">
    <property type="entry name" value="RmlC-like_jellyroll"/>
</dbReference>
<keyword evidence="8" id="KW-1185">Reference proteome</keyword>
<dbReference type="PROSITE" id="PS01124">
    <property type="entry name" value="HTH_ARAC_FAMILY_2"/>
    <property type="match status" value="1"/>
</dbReference>
<dbReference type="PRINTS" id="PR00032">
    <property type="entry name" value="HTHARAC"/>
</dbReference>
<dbReference type="OrthoDB" id="9804543at2"/>
<evidence type="ECO:0000256" key="3">
    <source>
        <dbReference type="ARBA" id="ARBA00023125"/>
    </source>
</evidence>
<evidence type="ECO:0000256" key="2">
    <source>
        <dbReference type="ARBA" id="ARBA00023015"/>
    </source>
</evidence>
<dbReference type="PROSITE" id="PS00041">
    <property type="entry name" value="HTH_ARAC_FAMILY_1"/>
    <property type="match status" value="1"/>
</dbReference>
<dbReference type="Gene3D" id="1.10.10.60">
    <property type="entry name" value="Homeodomain-like"/>
    <property type="match status" value="1"/>
</dbReference>
<dbReference type="EMBL" id="FWXD01000014">
    <property type="protein sequence ID" value="SMC26471.1"/>
    <property type="molecule type" value="Genomic_DNA"/>
</dbReference>
<dbReference type="SUPFAM" id="SSF46689">
    <property type="entry name" value="Homeodomain-like"/>
    <property type="match status" value="1"/>
</dbReference>
<dbReference type="CDD" id="cd06124">
    <property type="entry name" value="cupin_NimR-like_N"/>
    <property type="match status" value="1"/>
</dbReference>
<evidence type="ECO:0000256" key="1">
    <source>
        <dbReference type="ARBA" id="ARBA00022491"/>
    </source>
</evidence>
<dbReference type="InterPro" id="IPR009057">
    <property type="entry name" value="Homeodomain-like_sf"/>
</dbReference>
<dbReference type="RefSeq" id="WP_084091137.1">
    <property type="nucleotide sequence ID" value="NZ_FWXD01000014.1"/>
</dbReference>
<dbReference type="PANTHER" id="PTHR11019">
    <property type="entry name" value="HTH-TYPE TRANSCRIPTIONAL REGULATOR NIMR"/>
    <property type="match status" value="1"/>
</dbReference>
<dbReference type="STRING" id="1121001.SAMN02745857_02495"/>
<dbReference type="GO" id="GO:0003700">
    <property type="term" value="F:DNA-binding transcription factor activity"/>
    <property type="evidence" value="ECO:0007669"/>
    <property type="project" value="InterPro"/>
</dbReference>
<keyword evidence="2" id="KW-0805">Transcription regulation</keyword>
<evidence type="ECO:0000313" key="7">
    <source>
        <dbReference type="EMBL" id="SMC26471.1"/>
    </source>
</evidence>
<accession>A0A1W1XSE4</accession>
<dbReference type="InterPro" id="IPR020449">
    <property type="entry name" value="Tscrpt_reg_AraC-type_HTH"/>
</dbReference>
<keyword evidence="5" id="KW-0804">Transcription</keyword>
<dbReference type="FunFam" id="1.10.10.60:FF:000132">
    <property type="entry name" value="AraC family transcriptional regulator"/>
    <property type="match status" value="1"/>
</dbReference>
<feature type="domain" description="HTH araC/xylS-type" evidence="6">
    <location>
        <begin position="160"/>
        <end position="257"/>
    </location>
</feature>